<dbReference type="AlphaFoldDB" id="I4EIM4"/>
<protein>
    <submittedName>
        <fullName evidence="1">Uncharacterized protein</fullName>
    </submittedName>
</protein>
<accession>I4EIM4</accession>
<organism evidence="1 2">
    <name type="scientific">Nitrolancea hollandica Lb</name>
    <dbReference type="NCBI Taxonomy" id="1129897"/>
    <lineage>
        <taxon>Bacteria</taxon>
        <taxon>Pseudomonadati</taxon>
        <taxon>Thermomicrobiota</taxon>
        <taxon>Thermomicrobia</taxon>
        <taxon>Sphaerobacterales</taxon>
        <taxon>Sphaerobacterineae</taxon>
        <taxon>Sphaerobacteraceae</taxon>
        <taxon>Nitrolancea</taxon>
    </lineage>
</organism>
<gene>
    <name evidence="1" type="ORF">NITHO_3560003</name>
</gene>
<keyword evidence="2" id="KW-1185">Reference proteome</keyword>
<evidence type="ECO:0000313" key="2">
    <source>
        <dbReference type="Proteomes" id="UP000004221"/>
    </source>
</evidence>
<sequence length="112" mass="12164">MPRITVSFRAAAVIFMDSMAGKAVNLEQFGCRQRLLIVFARRLRVLLVESTVDRTPGLALHLPRLSRTQEPSAVATNIHWHVLFSDAPRSRSGGTDQMSALTVAGGMAVGGF</sequence>
<dbReference type="EMBL" id="CAGS01000286">
    <property type="protein sequence ID" value="CCF84536.1"/>
    <property type="molecule type" value="Genomic_DNA"/>
</dbReference>
<evidence type="ECO:0000313" key="1">
    <source>
        <dbReference type="EMBL" id="CCF84536.1"/>
    </source>
</evidence>
<comment type="caution">
    <text evidence="1">The sequence shown here is derived from an EMBL/GenBank/DDBJ whole genome shotgun (WGS) entry which is preliminary data.</text>
</comment>
<dbReference type="Proteomes" id="UP000004221">
    <property type="component" value="Unassembled WGS sequence"/>
</dbReference>
<reference evidence="1 2" key="1">
    <citation type="journal article" date="2012" name="ISME J.">
        <title>Nitrification expanded: discovery, physiology and genomics of a nitrite-oxidizing bacterium from the phylum Chloroflexi.</title>
        <authorList>
            <person name="Sorokin D.Y."/>
            <person name="Lucker S."/>
            <person name="Vejmelkova D."/>
            <person name="Kostrikina N.A."/>
            <person name="Kleerebezem R."/>
            <person name="Rijpstra W.I."/>
            <person name="Damste J.S."/>
            <person name="Le Paslier D."/>
            <person name="Muyzer G."/>
            <person name="Wagner M."/>
            <person name="van Loosdrecht M.C."/>
            <person name="Daims H."/>
        </authorList>
    </citation>
    <scope>NUCLEOTIDE SEQUENCE [LARGE SCALE GENOMIC DNA]</scope>
    <source>
        <strain evidence="2">none</strain>
    </source>
</reference>
<proteinExistence type="predicted"/>
<name>I4EIM4_9BACT</name>